<reference evidence="3 4" key="1">
    <citation type="submission" date="2019-01" db="EMBL/GenBank/DDBJ databases">
        <title>Sequencing the genomes of 1000 actinobacteria strains.</title>
        <authorList>
            <person name="Klenk H.-P."/>
        </authorList>
    </citation>
    <scope>NUCLEOTIDE SEQUENCE [LARGE SCALE GENOMIC DNA]</scope>
    <source>
        <strain evidence="3 4">DSM 43925</strain>
    </source>
</reference>
<comment type="caution">
    <text evidence="3">The sequence shown here is derived from an EMBL/GenBank/DDBJ whole genome shotgun (WGS) entry which is preliminary data.</text>
</comment>
<sequence length="368" mass="38336">MSIDVSDIPALARGCAVLGTGGGGDVRTGSLAAARAIREYGEVPLVRLADLADDALIMPLSGIGAPTVSHEMIHSEDEPKRIAEEVERLFGRPPSAVMSSEIGGSNGVAPVAWAAQLGLPLLDADGMGRAFPEVQMVSMYVAGLPADLVIMTDVAGNVVTIRPVDGLWSERLARAVCVAAGSSALMADYVLPAARARGAVIEGTVTRALEIGRATEGASPTGAQAAGRSPADPLGALRDRLGAARLITGKLTDVERRTMGGFVRGTATIEGTGHDRGRTLTLELQNENLVAVENGRVLAMVPDLITVVDTETAGAIQTEGLRYGQRVTVLAWPCDPLWRTSKGLETAGPRAFGYELDYVPVEELTAHG</sequence>
<feature type="domain" description="S-Me-THD N-terminal" evidence="1">
    <location>
        <begin position="7"/>
        <end position="161"/>
    </location>
</feature>
<evidence type="ECO:0000313" key="4">
    <source>
        <dbReference type="Proteomes" id="UP000284824"/>
    </source>
</evidence>
<proteinExistence type="predicted"/>
<dbReference type="InterPro" id="IPR024071">
    <property type="entry name" value="S-Me-THD_C_sf"/>
</dbReference>
<accession>A0A438MEK6</accession>
<organism evidence="3 4">
    <name type="scientific">Nonomuraea polychroma</name>
    <dbReference type="NCBI Taxonomy" id="46176"/>
    <lineage>
        <taxon>Bacteria</taxon>
        <taxon>Bacillati</taxon>
        <taxon>Actinomycetota</taxon>
        <taxon>Actinomycetes</taxon>
        <taxon>Streptosporangiales</taxon>
        <taxon>Streptosporangiaceae</taxon>
        <taxon>Nonomuraea</taxon>
    </lineage>
</organism>
<feature type="domain" description="S-Me-THD-like C-terminal" evidence="2">
    <location>
        <begin position="166"/>
        <end position="361"/>
    </location>
</feature>
<dbReference type="Gene3D" id="3.40.1610.10">
    <property type="entry name" value="CV3147-like domain"/>
    <property type="match status" value="1"/>
</dbReference>
<evidence type="ECO:0000313" key="3">
    <source>
        <dbReference type="EMBL" id="RVX43951.1"/>
    </source>
</evidence>
<dbReference type="Pfam" id="PF20906">
    <property type="entry name" value="S-Me-THD_C"/>
    <property type="match status" value="1"/>
</dbReference>
<protein>
    <recommendedName>
        <fullName evidence="5">DUF917 domain-containing protein</fullName>
    </recommendedName>
</protein>
<dbReference type="SUPFAM" id="SSF160991">
    <property type="entry name" value="CV3147-like"/>
    <property type="match status" value="1"/>
</dbReference>
<name>A0A438MEK6_9ACTN</name>
<dbReference type="AlphaFoldDB" id="A0A438MEK6"/>
<keyword evidence="4" id="KW-1185">Reference proteome</keyword>
<dbReference type="EMBL" id="SAUN01000001">
    <property type="protein sequence ID" value="RVX43951.1"/>
    <property type="molecule type" value="Genomic_DNA"/>
</dbReference>
<dbReference type="InterPro" id="IPR048350">
    <property type="entry name" value="S-Me-THD-like_C"/>
</dbReference>
<dbReference type="InterPro" id="IPR027479">
    <property type="entry name" value="S-Me-THD_N_sf"/>
</dbReference>
<evidence type="ECO:0000259" key="2">
    <source>
        <dbReference type="Pfam" id="PF20906"/>
    </source>
</evidence>
<dbReference type="Pfam" id="PF06032">
    <property type="entry name" value="S-Me-THD_N"/>
    <property type="match status" value="1"/>
</dbReference>
<evidence type="ECO:0000259" key="1">
    <source>
        <dbReference type="Pfam" id="PF06032"/>
    </source>
</evidence>
<evidence type="ECO:0008006" key="5">
    <source>
        <dbReference type="Google" id="ProtNLM"/>
    </source>
</evidence>
<dbReference type="Proteomes" id="UP000284824">
    <property type="component" value="Unassembled WGS sequence"/>
</dbReference>
<dbReference type="Gene3D" id="2.40.390.10">
    <property type="entry name" value="CV3147-like"/>
    <property type="match status" value="1"/>
</dbReference>
<gene>
    <name evidence="3" type="ORF">EDD27_6664</name>
</gene>
<dbReference type="InterPro" id="IPR010318">
    <property type="entry name" value="S-Me-THD_N"/>
</dbReference>